<accession>A0A8H6W5X7</accession>
<dbReference type="EMBL" id="JACAZF010000005">
    <property type="protein sequence ID" value="KAF7304006.1"/>
    <property type="molecule type" value="Genomic_DNA"/>
</dbReference>
<sequence>MPQMDRVVVFTPMDAFSCDPESVSSWNLHLHASQFSSPDAVSPSDSFYRSFLSQRLGNGGSTKARLYGGQQTYVSGLKKMNSICIELRVNARSPIGAYIPFVIFNRASISSVSLFAPGSKSLQDDGTMMAILSNVYLPGLRSLTIFFNFAHMVLLREFLARHPLIRTLMLSDCGISSEFQGVRFATPVFPSLSHPGITKITISCYGDRDYMPTLLSDLKDSPKLAELDYSLTNRPSKSLLQQLVKDLKIIAGLPRPVTLTLCSRTQRNPFVPSKGVKRPYWYTHKQVRAVARSLHPIDKLCITVNSVQEARRILSFAEYLPALTSLRFIVYRPDPMLKLAPPSDDEAEVISRDDAPVFAEEFRTRLGGGVLVDVDIY</sequence>
<name>A0A8H6W5X7_9AGAR</name>
<dbReference type="Proteomes" id="UP000636479">
    <property type="component" value="Unassembled WGS sequence"/>
</dbReference>
<dbReference type="InterPro" id="IPR032675">
    <property type="entry name" value="LRR_dom_sf"/>
</dbReference>
<evidence type="ECO:0000313" key="1">
    <source>
        <dbReference type="EMBL" id="KAF7304006.1"/>
    </source>
</evidence>
<dbReference type="Gene3D" id="3.80.10.10">
    <property type="entry name" value="Ribonuclease Inhibitor"/>
    <property type="match status" value="1"/>
</dbReference>
<reference evidence="1" key="1">
    <citation type="submission" date="2020-05" db="EMBL/GenBank/DDBJ databases">
        <title>Mycena genomes resolve the evolution of fungal bioluminescence.</title>
        <authorList>
            <person name="Tsai I.J."/>
        </authorList>
    </citation>
    <scope>NUCLEOTIDE SEQUENCE</scope>
    <source>
        <strain evidence="1">171206Taipei</strain>
    </source>
</reference>
<evidence type="ECO:0000313" key="2">
    <source>
        <dbReference type="Proteomes" id="UP000636479"/>
    </source>
</evidence>
<keyword evidence="2" id="KW-1185">Reference proteome</keyword>
<organism evidence="1 2">
    <name type="scientific">Mycena indigotica</name>
    <dbReference type="NCBI Taxonomy" id="2126181"/>
    <lineage>
        <taxon>Eukaryota</taxon>
        <taxon>Fungi</taxon>
        <taxon>Dikarya</taxon>
        <taxon>Basidiomycota</taxon>
        <taxon>Agaricomycotina</taxon>
        <taxon>Agaricomycetes</taxon>
        <taxon>Agaricomycetidae</taxon>
        <taxon>Agaricales</taxon>
        <taxon>Marasmiineae</taxon>
        <taxon>Mycenaceae</taxon>
        <taxon>Mycena</taxon>
    </lineage>
</organism>
<comment type="caution">
    <text evidence="1">The sequence shown here is derived from an EMBL/GenBank/DDBJ whole genome shotgun (WGS) entry which is preliminary data.</text>
</comment>
<protein>
    <submittedName>
        <fullName evidence="1">Uncharacterized protein</fullName>
    </submittedName>
</protein>
<dbReference type="GeneID" id="59345573"/>
<proteinExistence type="predicted"/>
<dbReference type="OrthoDB" id="3060100at2759"/>
<dbReference type="SUPFAM" id="SSF52047">
    <property type="entry name" value="RNI-like"/>
    <property type="match status" value="1"/>
</dbReference>
<dbReference type="RefSeq" id="XP_037220978.1">
    <property type="nucleotide sequence ID" value="XM_037363057.1"/>
</dbReference>
<dbReference type="AlphaFoldDB" id="A0A8H6W5X7"/>
<gene>
    <name evidence="1" type="ORF">MIND_00631800</name>
</gene>